<dbReference type="PANTHER" id="PTHR43708:SF5">
    <property type="entry name" value="CONSERVED EXPRESSED OXIDOREDUCTASE (EUROFUNG)-RELATED"/>
    <property type="match status" value="1"/>
</dbReference>
<feature type="compositionally biased region" description="Basic residues" evidence="4">
    <location>
        <begin position="973"/>
        <end position="983"/>
    </location>
</feature>
<feature type="compositionally biased region" description="Gly residues" evidence="4">
    <location>
        <begin position="534"/>
        <end position="546"/>
    </location>
</feature>
<organism evidence="8 9">
    <name type="scientific">Mortierella alpina</name>
    <name type="common">Oleaginous fungus</name>
    <name type="synonym">Mortierella renispora</name>
    <dbReference type="NCBI Taxonomy" id="64518"/>
    <lineage>
        <taxon>Eukaryota</taxon>
        <taxon>Fungi</taxon>
        <taxon>Fungi incertae sedis</taxon>
        <taxon>Mucoromycota</taxon>
        <taxon>Mortierellomycotina</taxon>
        <taxon>Mortierellomycetes</taxon>
        <taxon>Mortierellales</taxon>
        <taxon>Mortierellaceae</taxon>
        <taxon>Mortierella</taxon>
    </lineage>
</organism>
<accession>A0A9P8CX16</accession>
<keyword evidence="3" id="KW-0175">Coiled coil</keyword>
<feature type="non-terminal residue" evidence="8">
    <location>
        <position position="1"/>
    </location>
</feature>
<evidence type="ECO:0000256" key="1">
    <source>
        <dbReference type="ARBA" id="ARBA00010928"/>
    </source>
</evidence>
<feature type="domain" description="Gfo/Idh/MocA-like oxidoreductase C-terminal" evidence="7">
    <location>
        <begin position="166"/>
        <end position="381"/>
    </location>
</feature>
<feature type="region of interest" description="Disordered" evidence="4">
    <location>
        <begin position="960"/>
        <end position="996"/>
    </location>
</feature>
<protein>
    <recommendedName>
        <fullName evidence="10">Fibronectin type-III domain-containing protein</fullName>
    </recommendedName>
</protein>
<feature type="compositionally biased region" description="Low complexity" evidence="4">
    <location>
        <begin position="963"/>
        <end position="972"/>
    </location>
</feature>
<dbReference type="PANTHER" id="PTHR43708">
    <property type="entry name" value="CONSERVED EXPRESSED OXIDOREDUCTASE (EUROFUNG)"/>
    <property type="match status" value="1"/>
</dbReference>
<comment type="caution">
    <text evidence="8">The sequence shown here is derived from an EMBL/GenBank/DDBJ whole genome shotgun (WGS) entry which is preliminary data.</text>
</comment>
<dbReference type="GO" id="GO:0016491">
    <property type="term" value="F:oxidoreductase activity"/>
    <property type="evidence" value="ECO:0007669"/>
    <property type="project" value="UniProtKB-KW"/>
</dbReference>
<feature type="chain" id="PRO_5040234598" description="Fibronectin type-III domain-containing protein" evidence="5">
    <location>
        <begin position="25"/>
        <end position="1431"/>
    </location>
</feature>
<comment type="similarity">
    <text evidence="1">Belongs to the Gfo/Idh/MocA family.</text>
</comment>
<gene>
    <name evidence="8" type="ORF">KVV02_005230</name>
</gene>
<feature type="domain" description="Gfo/Idh/MocA-like oxidoreductase N-terminal" evidence="6">
    <location>
        <begin position="27"/>
        <end position="144"/>
    </location>
</feature>
<evidence type="ECO:0000256" key="4">
    <source>
        <dbReference type="SAM" id="MobiDB-lite"/>
    </source>
</evidence>
<dbReference type="Gene3D" id="3.30.360.10">
    <property type="entry name" value="Dihydrodipicolinate Reductase, domain 2"/>
    <property type="match status" value="1"/>
</dbReference>
<keyword evidence="5" id="KW-0732">Signal</keyword>
<feature type="region of interest" description="Disordered" evidence="4">
    <location>
        <begin position="1409"/>
        <end position="1431"/>
    </location>
</feature>
<feature type="compositionally biased region" description="Polar residues" evidence="4">
    <location>
        <begin position="1047"/>
        <end position="1056"/>
    </location>
</feature>
<proteinExistence type="inferred from homology"/>
<dbReference type="Pfam" id="PF02894">
    <property type="entry name" value="GFO_IDH_MocA_C"/>
    <property type="match status" value="1"/>
</dbReference>
<dbReference type="Gene3D" id="3.40.50.720">
    <property type="entry name" value="NAD(P)-binding Rossmann-like Domain"/>
    <property type="match status" value="1"/>
</dbReference>
<feature type="coiled-coil region" evidence="3">
    <location>
        <begin position="1191"/>
        <end position="1314"/>
    </location>
</feature>
<dbReference type="SUPFAM" id="SSF51735">
    <property type="entry name" value="NAD(P)-binding Rossmann-fold domains"/>
    <property type="match status" value="1"/>
</dbReference>
<dbReference type="EMBL" id="JAIFTL010000188">
    <property type="protein sequence ID" value="KAG9321699.1"/>
    <property type="molecule type" value="Genomic_DNA"/>
</dbReference>
<feature type="region of interest" description="Disordered" evidence="4">
    <location>
        <begin position="816"/>
        <end position="844"/>
    </location>
</feature>
<dbReference type="Proteomes" id="UP000717515">
    <property type="component" value="Unassembled WGS sequence"/>
</dbReference>
<feature type="compositionally biased region" description="Polar residues" evidence="4">
    <location>
        <begin position="830"/>
        <end position="844"/>
    </location>
</feature>
<dbReference type="InterPro" id="IPR051317">
    <property type="entry name" value="Gfo/Idh/MocA_oxidoreduct"/>
</dbReference>
<keyword evidence="2" id="KW-0560">Oxidoreductase</keyword>
<feature type="signal peptide" evidence="5">
    <location>
        <begin position="1"/>
        <end position="24"/>
    </location>
</feature>
<evidence type="ECO:0000259" key="7">
    <source>
        <dbReference type="Pfam" id="PF02894"/>
    </source>
</evidence>
<feature type="region of interest" description="Disordered" evidence="4">
    <location>
        <begin position="378"/>
        <end position="404"/>
    </location>
</feature>
<feature type="compositionally biased region" description="Polar residues" evidence="4">
    <location>
        <begin position="779"/>
        <end position="788"/>
    </location>
</feature>
<evidence type="ECO:0000256" key="2">
    <source>
        <dbReference type="ARBA" id="ARBA00023002"/>
    </source>
</evidence>
<evidence type="ECO:0000256" key="3">
    <source>
        <dbReference type="SAM" id="Coils"/>
    </source>
</evidence>
<evidence type="ECO:0000259" key="6">
    <source>
        <dbReference type="Pfam" id="PF01408"/>
    </source>
</evidence>
<dbReference type="InterPro" id="IPR004104">
    <property type="entry name" value="Gfo/Idh/MocA-like_OxRdtase_C"/>
</dbReference>
<evidence type="ECO:0008006" key="10">
    <source>
        <dbReference type="Google" id="ProtNLM"/>
    </source>
</evidence>
<dbReference type="GO" id="GO:0000166">
    <property type="term" value="F:nucleotide binding"/>
    <property type="evidence" value="ECO:0007669"/>
    <property type="project" value="InterPro"/>
</dbReference>
<evidence type="ECO:0000313" key="9">
    <source>
        <dbReference type="Proteomes" id="UP000717515"/>
    </source>
</evidence>
<feature type="region of interest" description="Disordered" evidence="4">
    <location>
        <begin position="454"/>
        <end position="571"/>
    </location>
</feature>
<feature type="compositionally biased region" description="Low complexity" evidence="4">
    <location>
        <begin position="502"/>
        <end position="511"/>
    </location>
</feature>
<name>A0A9P8CX16_MORAP</name>
<feature type="region of interest" description="Disordered" evidence="4">
    <location>
        <begin position="1021"/>
        <end position="1064"/>
    </location>
</feature>
<evidence type="ECO:0000256" key="5">
    <source>
        <dbReference type="SAM" id="SignalP"/>
    </source>
</evidence>
<reference evidence="8" key="1">
    <citation type="submission" date="2021-07" db="EMBL/GenBank/DDBJ databases">
        <title>Draft genome of Mortierella alpina, strain LL118, isolated from an aspen leaf litter sample.</title>
        <authorList>
            <person name="Yang S."/>
            <person name="Vinatzer B.A."/>
        </authorList>
    </citation>
    <scope>NUCLEOTIDE SEQUENCE</scope>
    <source>
        <strain evidence="8">LL118</strain>
    </source>
</reference>
<dbReference type="InterPro" id="IPR036291">
    <property type="entry name" value="NAD(P)-bd_dom_sf"/>
</dbReference>
<feature type="region of interest" description="Disordered" evidence="4">
    <location>
        <begin position="758"/>
        <end position="788"/>
    </location>
</feature>
<dbReference type="Pfam" id="PF01408">
    <property type="entry name" value="GFO_IDH_MocA"/>
    <property type="match status" value="1"/>
</dbReference>
<dbReference type="InterPro" id="IPR000683">
    <property type="entry name" value="Gfo/Idh/MocA-like_OxRdtase_N"/>
</dbReference>
<evidence type="ECO:0000313" key="8">
    <source>
        <dbReference type="EMBL" id="KAG9321699.1"/>
    </source>
</evidence>
<sequence>FRRDLSSISAFSTILILMSSALNSKPINVGVIGFGMSAQVFHAPLISSTQGLNLAAFVNRSGPSLKISSKYPKATVHQSHEQLFQDPAIDLVVITTPNTLHFELAQQALEAGKHVVVEKPFTVTFEEGIQLAKLAKQRSLILSVFQNRRWDADFLTIQKLVQSQQSTLGRIVSFESRFDRFRNFSKNGWRETGKVEEGSGVLYDLCSHLLDQALVLFGEPEYLTAHVSNQRQLEASQVDDQFLVHLDYKDGLRCTLGAGMLARIPTPRFRLTGMNGSYVKYGLDVQENQLKEGLTPAHGSYGLESESSWGEIDTLMDVQGVQLHVKGKVDSELGTYGAYYANVHDAIRGNAPLAVTAEQAAWVIHGIQLAIESSRSGQRVPWTNSGVSSKTINQDQQAARSSASIKETAAARSECIGYNFATLDPPPDYTFCTSSRSSRSALFSSFTPLGTSVKSEFKNLSPSAPRITAVEEERYSSESGDTLPMTHDGLLSPSARKDSDLAQEATSASQESAEEQRAHTETSTGLRAEAGARAGAGLGSGSGSGSGSDSSSGAETKAENEEDAAPEAGSAPWTKGFTARFQDHLKLFFSIHHKLFDLVAFYVVMFALNGQMTSLPTRLEWIGFCVQSIVALRRAFQTSIKHGIGLTSFLGMLDLLVGQLFLHQDRLGLLPTVANILVYFYVINLTRGLVFGDSVSCLLWFLFGLVDIYRKDPSSASILDLTPYKVIPVHTVGFGLYILMSELVDVMLHSAEPDPAPGRYLNYNGTQKEGPVSVRSSRRSLNAPSDPSNGLRFELCITEITPFTVSFCLNALSEQPVTEPGQGQDAGIKDSTTAPTALNPTASLAPSDETVDLAAIKIGSAASIFSSASSSRQSKSVTTPRIISTSDIVIHVNYIPWHQVQYHFPDDQSFTLYGLTPSTDYEIEMKVHQFSSFVARVGTRAAPPGTPIPTKEFENVIKSLDPSQSSASASRSSKNRKSRKIQKAQKEADSSKSRSAVATAGTTIASSASASAALVATSTAKVTDPKSAAGVVAPPSSPTPSLAEATNARTPSQGEGTVSKPEPKSVNEALLEQLQGSLESVLESTAAVKALLKKLKRDQGKTESLLRQELEGIGRGQAKAVIQDQKRRQKLSFLQESIKQTDASSLVLQNEIQELRATGVSIQPKIELALESSRAVEQRIQASQSSGKAEILPLKQECQHLKAEIKRLEAERAEWMAKATQVREGEVAPLQLRLQRLEQQQIVWKVAAEASKNKDREARLKVAAYEEEAQRLTARAQELENDIQDVRNKSTAIEESLEKEMDHWENLEHEFQETGLPLSSHTFQQAGQQEALSVHGSRRSGRSVETGYGDSHYWFSGGSGAGLGSGGAGPGEGSGTGSDLWRNAGASFAASGLGDGRVHGGGLWDVPALGSMLDDSKTNRVAGPSRPLGHE</sequence>